<feature type="region of interest" description="Disordered" evidence="1">
    <location>
        <begin position="160"/>
        <end position="196"/>
    </location>
</feature>
<dbReference type="Gene3D" id="3.30.530.20">
    <property type="match status" value="1"/>
</dbReference>
<dbReference type="Proteomes" id="UP000291591">
    <property type="component" value="Unassembled WGS sequence"/>
</dbReference>
<comment type="caution">
    <text evidence="2">The sequence shown here is derived from an EMBL/GenBank/DDBJ whole genome shotgun (WGS) entry which is preliminary data.</text>
</comment>
<reference evidence="2 3" key="1">
    <citation type="submission" date="2019-02" db="EMBL/GenBank/DDBJ databases">
        <title>Sequencing the genomes of 1000 actinobacteria strains.</title>
        <authorList>
            <person name="Klenk H.-P."/>
        </authorList>
    </citation>
    <scope>NUCLEOTIDE SEQUENCE [LARGE SCALE GENOMIC DNA]</scope>
    <source>
        <strain evidence="2 3">DSM 45779</strain>
    </source>
</reference>
<sequence length="196" mass="21149">MSYFSVMETMNIAARGVIAVDAVVEVDAPAAEAWAVLADYARDVEWRDGVRSMVPTPPGPVRAGTRTAETMRAAGRTLRNDGEVTTVEDGRRFTWRTTSGVRAEGSRAVVPRDGESCRIELTLRVVPPGLLRLVPWAVTGMLRRGLRRDAGRLRAVIELGGHDDRPDGVDLTESGVTSGEDSPSGDTGRSGSFPDW</sequence>
<proteinExistence type="predicted"/>
<name>A0A4Q7V3G3_PSEST</name>
<accession>A0A4Q7V3G3</accession>
<dbReference type="Pfam" id="PF10604">
    <property type="entry name" value="Polyketide_cyc2"/>
    <property type="match status" value="1"/>
</dbReference>
<evidence type="ECO:0000313" key="2">
    <source>
        <dbReference type="EMBL" id="RZT87981.1"/>
    </source>
</evidence>
<gene>
    <name evidence="2" type="ORF">EV383_4915</name>
</gene>
<evidence type="ECO:0000256" key="1">
    <source>
        <dbReference type="SAM" id="MobiDB-lite"/>
    </source>
</evidence>
<dbReference type="InterPro" id="IPR019587">
    <property type="entry name" value="Polyketide_cyclase/dehydratase"/>
</dbReference>
<organism evidence="2 3">
    <name type="scientific">Pseudonocardia sediminis</name>
    <dbReference type="NCBI Taxonomy" id="1397368"/>
    <lineage>
        <taxon>Bacteria</taxon>
        <taxon>Bacillati</taxon>
        <taxon>Actinomycetota</taxon>
        <taxon>Actinomycetes</taxon>
        <taxon>Pseudonocardiales</taxon>
        <taxon>Pseudonocardiaceae</taxon>
        <taxon>Pseudonocardia</taxon>
    </lineage>
</organism>
<dbReference type="InterPro" id="IPR023393">
    <property type="entry name" value="START-like_dom_sf"/>
</dbReference>
<evidence type="ECO:0000313" key="3">
    <source>
        <dbReference type="Proteomes" id="UP000291591"/>
    </source>
</evidence>
<keyword evidence="3" id="KW-1185">Reference proteome</keyword>
<protein>
    <submittedName>
        <fullName evidence="2">Polyketide cyclase/dehydrase/lipid transport protein</fullName>
    </submittedName>
</protein>
<dbReference type="AlphaFoldDB" id="A0A4Q7V3G3"/>
<feature type="compositionally biased region" description="Polar residues" evidence="1">
    <location>
        <begin position="174"/>
        <end position="190"/>
    </location>
</feature>
<dbReference type="EMBL" id="SHKL01000001">
    <property type="protein sequence ID" value="RZT87981.1"/>
    <property type="molecule type" value="Genomic_DNA"/>
</dbReference>
<dbReference type="SUPFAM" id="SSF55961">
    <property type="entry name" value="Bet v1-like"/>
    <property type="match status" value="1"/>
</dbReference>